<dbReference type="EMBL" id="BOPV01000001">
    <property type="protein sequence ID" value="GIL39293.1"/>
    <property type="molecule type" value="Genomic_DNA"/>
</dbReference>
<evidence type="ECO:0000313" key="3">
    <source>
        <dbReference type="Proteomes" id="UP000681075"/>
    </source>
</evidence>
<reference evidence="2" key="1">
    <citation type="submission" date="2021-02" db="EMBL/GenBank/DDBJ databases">
        <title>Genome sequence of Rhodospirillales sp. strain TMPK1 isolated from soil.</title>
        <authorList>
            <person name="Nakai R."/>
            <person name="Kusada H."/>
            <person name="Tamaki H."/>
        </authorList>
    </citation>
    <scope>NUCLEOTIDE SEQUENCE</scope>
    <source>
        <strain evidence="2">TMPK1</strain>
    </source>
</reference>
<evidence type="ECO:0008006" key="4">
    <source>
        <dbReference type="Google" id="ProtNLM"/>
    </source>
</evidence>
<dbReference type="AlphaFoldDB" id="A0A8S8X7M2"/>
<comment type="caution">
    <text evidence="2">The sequence shown here is derived from an EMBL/GenBank/DDBJ whole genome shotgun (WGS) entry which is preliminary data.</text>
</comment>
<dbReference type="Pfam" id="PF06823">
    <property type="entry name" value="DUF1236"/>
    <property type="match status" value="1"/>
</dbReference>
<protein>
    <recommendedName>
        <fullName evidence="4">DUF1236 domain-containing protein</fullName>
    </recommendedName>
</protein>
<evidence type="ECO:0000256" key="1">
    <source>
        <dbReference type="SAM" id="SignalP"/>
    </source>
</evidence>
<dbReference type="Proteomes" id="UP000681075">
    <property type="component" value="Unassembled WGS sequence"/>
</dbReference>
<dbReference type="InterPro" id="IPR009642">
    <property type="entry name" value="DUF1236"/>
</dbReference>
<feature type="chain" id="PRO_5035749296" description="DUF1236 domain-containing protein" evidence="1">
    <location>
        <begin position="23"/>
        <end position="123"/>
    </location>
</feature>
<dbReference type="Gene3D" id="3.10.450.160">
    <property type="entry name" value="inner membrane protein cigr"/>
    <property type="match status" value="1"/>
</dbReference>
<keyword evidence="3" id="KW-1185">Reference proteome</keyword>
<proteinExistence type="predicted"/>
<evidence type="ECO:0000313" key="2">
    <source>
        <dbReference type="EMBL" id="GIL39293.1"/>
    </source>
</evidence>
<keyword evidence="1" id="KW-0732">Signal</keyword>
<dbReference type="RefSeq" id="WP_420242400.1">
    <property type="nucleotide sequence ID" value="NZ_BOPV01000001.1"/>
</dbReference>
<gene>
    <name evidence="2" type="ORF">TMPK1_15300</name>
</gene>
<sequence length="123" mass="13153">MQFKTIAAAAALTVGLAAPAFAQTMTTTTTETTRSFAAPEREMITKYYSTHRDAFGTPTATTVTTVTRGQALPGTVTVRELPTELVTQLPPITTPNYRRVLVGNQVVLVDQNNMVVDVLPLGG</sequence>
<name>A0A8S8X7M2_9PROT</name>
<organism evidence="2 3">
    <name type="scientific">Roseiterribacter gracilis</name>
    <dbReference type="NCBI Taxonomy" id="2812848"/>
    <lineage>
        <taxon>Bacteria</taxon>
        <taxon>Pseudomonadati</taxon>
        <taxon>Pseudomonadota</taxon>
        <taxon>Alphaproteobacteria</taxon>
        <taxon>Rhodospirillales</taxon>
        <taxon>Roseiterribacteraceae</taxon>
        <taxon>Roseiterribacter</taxon>
    </lineage>
</organism>
<feature type="signal peptide" evidence="1">
    <location>
        <begin position="1"/>
        <end position="22"/>
    </location>
</feature>
<accession>A0A8S8X7M2</accession>